<organism evidence="4 5">
    <name type="scientific">Mytilus galloprovincialis</name>
    <name type="common">Mediterranean mussel</name>
    <dbReference type="NCBI Taxonomy" id="29158"/>
    <lineage>
        <taxon>Eukaryota</taxon>
        <taxon>Metazoa</taxon>
        <taxon>Spiralia</taxon>
        <taxon>Lophotrochozoa</taxon>
        <taxon>Mollusca</taxon>
        <taxon>Bivalvia</taxon>
        <taxon>Autobranchia</taxon>
        <taxon>Pteriomorphia</taxon>
        <taxon>Mytilida</taxon>
        <taxon>Mytiloidea</taxon>
        <taxon>Mytilidae</taxon>
        <taxon>Mytilinae</taxon>
        <taxon>Mytilus</taxon>
    </lineage>
</organism>
<evidence type="ECO:0000313" key="4">
    <source>
        <dbReference type="EMBL" id="VDI39363.1"/>
    </source>
</evidence>
<dbReference type="Gene3D" id="4.10.60.10">
    <property type="entry name" value="Zinc finger, CCHC-type"/>
    <property type="match status" value="1"/>
</dbReference>
<dbReference type="PROSITE" id="PS50158">
    <property type="entry name" value="ZF_CCHC"/>
    <property type="match status" value="1"/>
</dbReference>
<sequence length="228" mass="26224">MLDIDTDHTAPNAHSRGESQPPAPSSDITDDFYLFRDYLDYKLVDSKADLASEQDNLSRKFNEEVGIEFKKEGNSIQYHFNDGISTGLHKIQKKGPNLDSLTNRIVSEHITNAKLKNKSIIISDSFAGRLDYNAQYESNTIADNSDDEKKIRQAESRAAKSIKETTKSQHPQPFRAGYGRREPAQYDTCHQCKQFGHWRKNCPLNRVQTQRKRTRRTTILNRYLMISI</sequence>
<keyword evidence="1" id="KW-0479">Metal-binding</keyword>
<reference evidence="4" key="1">
    <citation type="submission" date="2018-11" db="EMBL/GenBank/DDBJ databases">
        <authorList>
            <person name="Alioto T."/>
            <person name="Alioto T."/>
        </authorList>
    </citation>
    <scope>NUCLEOTIDE SEQUENCE</scope>
</reference>
<dbReference type="InterPro" id="IPR001878">
    <property type="entry name" value="Znf_CCHC"/>
</dbReference>
<evidence type="ECO:0000256" key="1">
    <source>
        <dbReference type="PROSITE-ProRule" id="PRU00047"/>
    </source>
</evidence>
<keyword evidence="1" id="KW-0863">Zinc-finger</keyword>
<dbReference type="Proteomes" id="UP000596742">
    <property type="component" value="Unassembled WGS sequence"/>
</dbReference>
<evidence type="ECO:0000256" key="2">
    <source>
        <dbReference type="SAM" id="MobiDB-lite"/>
    </source>
</evidence>
<comment type="caution">
    <text evidence="4">The sequence shown here is derived from an EMBL/GenBank/DDBJ whole genome shotgun (WGS) entry which is preliminary data.</text>
</comment>
<evidence type="ECO:0000259" key="3">
    <source>
        <dbReference type="PROSITE" id="PS50158"/>
    </source>
</evidence>
<dbReference type="GO" id="GO:0008270">
    <property type="term" value="F:zinc ion binding"/>
    <property type="evidence" value="ECO:0007669"/>
    <property type="project" value="UniProtKB-KW"/>
</dbReference>
<keyword evidence="1" id="KW-0862">Zinc</keyword>
<gene>
    <name evidence="4" type="ORF">MGAL_10B013546</name>
</gene>
<feature type="region of interest" description="Disordered" evidence="2">
    <location>
        <begin position="1"/>
        <end position="26"/>
    </location>
</feature>
<evidence type="ECO:0000313" key="5">
    <source>
        <dbReference type="Proteomes" id="UP000596742"/>
    </source>
</evidence>
<feature type="domain" description="CCHC-type" evidence="3">
    <location>
        <begin position="189"/>
        <end position="203"/>
    </location>
</feature>
<dbReference type="AlphaFoldDB" id="A0A8B6EWL0"/>
<dbReference type="OrthoDB" id="6136861at2759"/>
<feature type="compositionally biased region" description="Basic and acidic residues" evidence="2">
    <location>
        <begin position="155"/>
        <end position="167"/>
    </location>
</feature>
<keyword evidence="5" id="KW-1185">Reference proteome</keyword>
<dbReference type="InterPro" id="IPR036875">
    <property type="entry name" value="Znf_CCHC_sf"/>
</dbReference>
<proteinExistence type="predicted"/>
<name>A0A8B6EWL0_MYTGA</name>
<protein>
    <recommendedName>
        <fullName evidence="3">CCHC-type domain-containing protein</fullName>
    </recommendedName>
</protein>
<accession>A0A8B6EWL0</accession>
<dbReference type="EMBL" id="UYJE01005686">
    <property type="protein sequence ID" value="VDI39363.1"/>
    <property type="molecule type" value="Genomic_DNA"/>
</dbReference>
<dbReference type="SUPFAM" id="SSF57756">
    <property type="entry name" value="Retrovirus zinc finger-like domains"/>
    <property type="match status" value="1"/>
</dbReference>
<dbReference type="GO" id="GO:0003676">
    <property type="term" value="F:nucleic acid binding"/>
    <property type="evidence" value="ECO:0007669"/>
    <property type="project" value="InterPro"/>
</dbReference>
<dbReference type="SMART" id="SM00343">
    <property type="entry name" value="ZnF_C2HC"/>
    <property type="match status" value="1"/>
</dbReference>
<feature type="region of interest" description="Disordered" evidence="2">
    <location>
        <begin position="155"/>
        <end position="180"/>
    </location>
</feature>